<reference evidence="2" key="2">
    <citation type="submission" date="2019-06" db="EMBL/GenBank/DDBJ databases">
        <title>Co-occurence of chitin degradation, pigmentation and bioactivity in marine Pseudoalteromonas.</title>
        <authorList>
            <person name="Sonnenschein E.C."/>
            <person name="Bech P.K."/>
        </authorList>
    </citation>
    <scope>NUCLEOTIDE SEQUENCE [LARGE SCALE GENOMIC DNA]</scope>
    <source>
        <strain evidence="2">S1607</strain>
    </source>
</reference>
<gene>
    <name evidence="1" type="ORF">CWB74_16405</name>
</gene>
<dbReference type="RefSeq" id="WP_045963992.1">
    <property type="nucleotide sequence ID" value="NZ_JXXW01000029.1"/>
</dbReference>
<organism evidence="1 2">
    <name type="scientific">Pseudoalteromonas piscicida</name>
    <dbReference type="NCBI Taxonomy" id="43662"/>
    <lineage>
        <taxon>Bacteria</taxon>
        <taxon>Pseudomonadati</taxon>
        <taxon>Pseudomonadota</taxon>
        <taxon>Gammaproteobacteria</taxon>
        <taxon>Alteromonadales</taxon>
        <taxon>Pseudoalteromonadaceae</taxon>
        <taxon>Pseudoalteromonas</taxon>
    </lineage>
</organism>
<sequence length="496" mass="56804">MSQNEEKLRITNKDELRRRHAGNYEPINNGERYLLPYEVQLRNQPPEFFKQLSEYDFLKSATSGIKLTLSGLLDELKCLDDLESGRGFWKNFNESALNKHLNPIIGCNSWKKAYLKINRETDIDKPHHNDMLKCVYLLAHLHKASSSYIRQLARESDVWSTDLRVYYPRKDFEFSEEYSGYLSELYANILFDQPLKIRRLVKCLDVCIEKLTNHADSEWIAPFLKHRTIDSDAPSLKILKFNQIALSTHHTALNSYLQDKISGPFDLTSFDKLKANENDQSVVLIASAQQYELVAALCMRVLLQNPLREENGWWVSEGTPPISHEDMKLCIDAVTNAFSADALNQLKIESDGTKNGKRDTSIPAAVKKLAEQNPETVEEIFMIGSADFARVPELYSHYLRKRCEYAIATIRSSGDLGKSVLSNIAETPQAVVESMQPNPNLKVVLDYIRGNNLNQISSDIEDLERDLMFERLREGEDAKVGIIYQFINPSLPPRRP</sequence>
<evidence type="ECO:0000313" key="2">
    <source>
        <dbReference type="Proteomes" id="UP000305423"/>
    </source>
</evidence>
<dbReference type="EMBL" id="PNEL01000043">
    <property type="protein sequence ID" value="TMN75180.1"/>
    <property type="molecule type" value="Genomic_DNA"/>
</dbReference>
<name>A0AAQ2ESB9_PSEO7</name>
<dbReference type="AlphaFoldDB" id="A0AAQ2ESB9"/>
<protein>
    <submittedName>
        <fullName evidence="1">Uncharacterized protein</fullName>
    </submittedName>
</protein>
<evidence type="ECO:0000313" key="1">
    <source>
        <dbReference type="EMBL" id="TMN75180.1"/>
    </source>
</evidence>
<reference evidence="1 2" key="1">
    <citation type="submission" date="2017-12" db="EMBL/GenBank/DDBJ databases">
        <authorList>
            <person name="Paulsen S."/>
            <person name="Gram L.K."/>
        </authorList>
    </citation>
    <scope>NUCLEOTIDE SEQUENCE [LARGE SCALE GENOMIC DNA]</scope>
    <source>
        <strain evidence="1 2">S1607</strain>
    </source>
</reference>
<accession>A0AAQ2ESB9</accession>
<comment type="caution">
    <text evidence="1">The sequence shown here is derived from an EMBL/GenBank/DDBJ whole genome shotgun (WGS) entry which is preliminary data.</text>
</comment>
<dbReference type="Proteomes" id="UP000305423">
    <property type="component" value="Unassembled WGS sequence"/>
</dbReference>
<proteinExistence type="predicted"/>